<dbReference type="Gramene" id="KQK21929">
    <property type="protein sequence ID" value="KQK21929"/>
    <property type="gene ID" value="BRADI_1g64015v3"/>
</dbReference>
<evidence type="ECO:0000313" key="3">
    <source>
        <dbReference type="Proteomes" id="UP000008810"/>
    </source>
</evidence>
<dbReference type="EMBL" id="CM000880">
    <property type="protein sequence ID" value="KQK21929.1"/>
    <property type="molecule type" value="Genomic_DNA"/>
</dbReference>
<organism evidence="1">
    <name type="scientific">Brachypodium distachyon</name>
    <name type="common">Purple false brome</name>
    <name type="synonym">Trachynia distachya</name>
    <dbReference type="NCBI Taxonomy" id="15368"/>
    <lineage>
        <taxon>Eukaryota</taxon>
        <taxon>Viridiplantae</taxon>
        <taxon>Streptophyta</taxon>
        <taxon>Embryophyta</taxon>
        <taxon>Tracheophyta</taxon>
        <taxon>Spermatophyta</taxon>
        <taxon>Magnoliopsida</taxon>
        <taxon>Liliopsida</taxon>
        <taxon>Poales</taxon>
        <taxon>Poaceae</taxon>
        <taxon>BOP clade</taxon>
        <taxon>Pooideae</taxon>
        <taxon>Stipodae</taxon>
        <taxon>Brachypodieae</taxon>
        <taxon>Brachypodium</taxon>
    </lineage>
</organism>
<reference evidence="2" key="3">
    <citation type="submission" date="2018-08" db="UniProtKB">
        <authorList>
            <consortium name="EnsemblPlants"/>
        </authorList>
    </citation>
    <scope>IDENTIFICATION</scope>
    <source>
        <strain evidence="2">cv. Bd21</strain>
    </source>
</reference>
<keyword evidence="3" id="KW-1185">Reference proteome</keyword>
<reference evidence="1" key="2">
    <citation type="submission" date="2017-06" db="EMBL/GenBank/DDBJ databases">
        <title>WGS assembly of Brachypodium distachyon.</title>
        <authorList>
            <consortium name="The International Brachypodium Initiative"/>
            <person name="Lucas S."/>
            <person name="Harmon-Smith M."/>
            <person name="Lail K."/>
            <person name="Tice H."/>
            <person name="Grimwood J."/>
            <person name="Bruce D."/>
            <person name="Barry K."/>
            <person name="Shu S."/>
            <person name="Lindquist E."/>
            <person name="Wang M."/>
            <person name="Pitluck S."/>
            <person name="Vogel J.P."/>
            <person name="Garvin D.F."/>
            <person name="Mockler T.C."/>
            <person name="Schmutz J."/>
            <person name="Rokhsar D."/>
            <person name="Bevan M.W."/>
        </authorList>
    </citation>
    <scope>NUCLEOTIDE SEQUENCE</scope>
    <source>
        <strain evidence="1">Bd21</strain>
    </source>
</reference>
<dbReference type="Proteomes" id="UP000008810">
    <property type="component" value="Chromosome 1"/>
</dbReference>
<sequence length="99" mass="11176">MAARWWPANASLYSEMQKSCLMLALPLSPPSSAPSSWSTSPTTSGSCRHLRCCRPSLWQPSHARSALCYLAVSLNKYVSHRFPAFHTSLHFSCQKMWRC</sequence>
<accession>A0A0Q3LG00</accession>
<name>A0A0Q3LG00_BRADI</name>
<proteinExistence type="predicted"/>
<reference evidence="1 2" key="1">
    <citation type="journal article" date="2010" name="Nature">
        <title>Genome sequencing and analysis of the model grass Brachypodium distachyon.</title>
        <authorList>
            <consortium name="International Brachypodium Initiative"/>
        </authorList>
    </citation>
    <scope>NUCLEOTIDE SEQUENCE [LARGE SCALE GENOMIC DNA]</scope>
    <source>
        <strain evidence="1 2">Bd21</strain>
    </source>
</reference>
<dbReference type="AlphaFoldDB" id="A0A0Q3LG00"/>
<evidence type="ECO:0000313" key="2">
    <source>
        <dbReference type="EnsemblPlants" id="KQK21929"/>
    </source>
</evidence>
<gene>
    <name evidence="1" type="ORF">BRADI_1g64015v3</name>
</gene>
<dbReference type="InParanoid" id="A0A0Q3LG00"/>
<evidence type="ECO:0000313" key="1">
    <source>
        <dbReference type="EMBL" id="KQK21929.1"/>
    </source>
</evidence>
<dbReference type="EnsemblPlants" id="KQK21929">
    <property type="protein sequence ID" value="KQK21929"/>
    <property type="gene ID" value="BRADI_1g64015v3"/>
</dbReference>
<protein>
    <submittedName>
        <fullName evidence="1 2">Uncharacterized protein</fullName>
    </submittedName>
</protein>